<sequence>MGKPIVRDCACRGNDAGFAHTSCIIKYAKQKCEQALSPDTFTMPWEQCPICHQDYQNDLAIQLAGAFVSFAEITYDHPRNDLIDKMKIMDALRLHIQSIRSGLLSRWEKVNSAKHEIEILIHKLLEKVDRAKEEHDMKGWVHMDPTTTEFRKYKHICSAYEAYGYICFGQLYLLSNSEESTNFKISCYEKAREIYQSVGVEHLSKHMTDEIARARAKLEGNYEGDLIGTKKRYYSSLEDWGENSTQSIMMGISYAASLRLANCSIKAERLVTKLIAISRRVYGDEHRCYKIPCKLLNQCKSRFIHKLSPKSGGNVFVFGPRYKALHYVNDGTDCLVNGPISGTSPFNEDEEGQTFRIASSQFFPAIGCPVICHGLMNASHLNGKLGDVRSVSVAKDSGGTLRLGVYFEDESLKTAAVKPENLRIAFDLPSV</sequence>
<dbReference type="Gene3D" id="3.30.40.10">
    <property type="entry name" value="Zinc/RING finger domain, C3HC4 (zinc finger)"/>
    <property type="match status" value="1"/>
</dbReference>
<keyword evidence="2" id="KW-1185">Reference proteome</keyword>
<dbReference type="Proteomes" id="UP001530293">
    <property type="component" value="Unassembled WGS sequence"/>
</dbReference>
<comment type="caution">
    <text evidence="1">The sequence shown here is derived from an EMBL/GenBank/DDBJ whole genome shotgun (WGS) entry which is preliminary data.</text>
</comment>
<accession>A0ABD3N0F2</accession>
<dbReference type="InterPro" id="IPR013083">
    <property type="entry name" value="Znf_RING/FYVE/PHD"/>
</dbReference>
<dbReference type="AlphaFoldDB" id="A0ABD3N0F2"/>
<name>A0ABD3N0F2_9STRA</name>
<protein>
    <recommendedName>
        <fullName evidence="3">RING-CH-type domain-containing protein</fullName>
    </recommendedName>
</protein>
<reference evidence="1 2" key="1">
    <citation type="submission" date="2024-10" db="EMBL/GenBank/DDBJ databases">
        <title>Updated reference genomes for cyclostephanoid diatoms.</title>
        <authorList>
            <person name="Roberts W.R."/>
            <person name="Alverson A.J."/>
        </authorList>
    </citation>
    <scope>NUCLEOTIDE SEQUENCE [LARGE SCALE GENOMIC DNA]</scope>
    <source>
        <strain evidence="1 2">AJA232-27</strain>
    </source>
</reference>
<evidence type="ECO:0000313" key="2">
    <source>
        <dbReference type="Proteomes" id="UP001530293"/>
    </source>
</evidence>
<gene>
    <name evidence="1" type="ORF">ACHAWU_008846</name>
</gene>
<organism evidence="1 2">
    <name type="scientific">Discostella pseudostelligera</name>
    <dbReference type="NCBI Taxonomy" id="259834"/>
    <lineage>
        <taxon>Eukaryota</taxon>
        <taxon>Sar</taxon>
        <taxon>Stramenopiles</taxon>
        <taxon>Ochrophyta</taxon>
        <taxon>Bacillariophyta</taxon>
        <taxon>Coscinodiscophyceae</taxon>
        <taxon>Thalassiosirophycidae</taxon>
        <taxon>Stephanodiscales</taxon>
        <taxon>Stephanodiscaceae</taxon>
        <taxon>Discostella</taxon>
    </lineage>
</organism>
<proteinExistence type="predicted"/>
<dbReference type="EMBL" id="JALLBG020000055">
    <property type="protein sequence ID" value="KAL3769437.1"/>
    <property type="molecule type" value="Genomic_DNA"/>
</dbReference>
<evidence type="ECO:0008006" key="3">
    <source>
        <dbReference type="Google" id="ProtNLM"/>
    </source>
</evidence>
<evidence type="ECO:0000313" key="1">
    <source>
        <dbReference type="EMBL" id="KAL3769437.1"/>
    </source>
</evidence>